<proteinExistence type="predicted"/>
<dbReference type="EMBL" id="CM042013">
    <property type="protein sequence ID" value="KAI3737113.1"/>
    <property type="molecule type" value="Genomic_DNA"/>
</dbReference>
<evidence type="ECO:0000313" key="1">
    <source>
        <dbReference type="EMBL" id="KAI3737113.1"/>
    </source>
</evidence>
<gene>
    <name evidence="1" type="ORF">L2E82_27108</name>
</gene>
<accession>A0ACB9CSG9</accession>
<reference evidence="2" key="1">
    <citation type="journal article" date="2022" name="Mol. Ecol. Resour.">
        <title>The genomes of chicory, endive, great burdock and yacon provide insights into Asteraceae palaeo-polyploidization history and plant inulin production.</title>
        <authorList>
            <person name="Fan W."/>
            <person name="Wang S."/>
            <person name="Wang H."/>
            <person name="Wang A."/>
            <person name="Jiang F."/>
            <person name="Liu H."/>
            <person name="Zhao H."/>
            <person name="Xu D."/>
            <person name="Zhang Y."/>
        </authorList>
    </citation>
    <scope>NUCLEOTIDE SEQUENCE [LARGE SCALE GENOMIC DNA]</scope>
    <source>
        <strain evidence="2">cv. Punajuju</strain>
    </source>
</reference>
<name>A0ACB9CSG9_CICIN</name>
<sequence>MKRAYNGREIGRNGVNNLTMKEFKKWLMTFDENKDGRISRDELRQAIRLTGGGCFSFSTFKAWRGVKSADANHSGYIDYDEIESLVEFADKVLLLKIVGR</sequence>
<organism evidence="1 2">
    <name type="scientific">Cichorium intybus</name>
    <name type="common">Chicory</name>
    <dbReference type="NCBI Taxonomy" id="13427"/>
    <lineage>
        <taxon>Eukaryota</taxon>
        <taxon>Viridiplantae</taxon>
        <taxon>Streptophyta</taxon>
        <taxon>Embryophyta</taxon>
        <taxon>Tracheophyta</taxon>
        <taxon>Spermatophyta</taxon>
        <taxon>Magnoliopsida</taxon>
        <taxon>eudicotyledons</taxon>
        <taxon>Gunneridae</taxon>
        <taxon>Pentapetalae</taxon>
        <taxon>asterids</taxon>
        <taxon>campanulids</taxon>
        <taxon>Asterales</taxon>
        <taxon>Asteraceae</taxon>
        <taxon>Cichorioideae</taxon>
        <taxon>Cichorieae</taxon>
        <taxon>Cichoriinae</taxon>
        <taxon>Cichorium</taxon>
    </lineage>
</organism>
<reference evidence="1 2" key="2">
    <citation type="journal article" date="2022" name="Mol. Ecol. Resour.">
        <title>The genomes of chicory, endive, great burdock and yacon provide insights into Asteraceae paleo-polyploidization history and plant inulin production.</title>
        <authorList>
            <person name="Fan W."/>
            <person name="Wang S."/>
            <person name="Wang H."/>
            <person name="Wang A."/>
            <person name="Jiang F."/>
            <person name="Liu H."/>
            <person name="Zhao H."/>
            <person name="Xu D."/>
            <person name="Zhang Y."/>
        </authorList>
    </citation>
    <scope>NUCLEOTIDE SEQUENCE [LARGE SCALE GENOMIC DNA]</scope>
    <source>
        <strain evidence="2">cv. Punajuju</strain>
        <tissue evidence="1">Leaves</tissue>
    </source>
</reference>
<keyword evidence="2" id="KW-1185">Reference proteome</keyword>
<protein>
    <submittedName>
        <fullName evidence="1">Uncharacterized protein</fullName>
    </submittedName>
</protein>
<dbReference type="Proteomes" id="UP001055811">
    <property type="component" value="Linkage Group LG05"/>
</dbReference>
<evidence type="ECO:0000313" key="2">
    <source>
        <dbReference type="Proteomes" id="UP001055811"/>
    </source>
</evidence>
<comment type="caution">
    <text evidence="1">The sequence shown here is derived from an EMBL/GenBank/DDBJ whole genome shotgun (WGS) entry which is preliminary data.</text>
</comment>